<sequence>MTINIDILAETNPAFSSLVILSFIKGYCEEADESAPYPILLLPLPIILSGDLNHTFNNTSKRTGFYRWLSNNPTVKFNLTKRIEGSLEFITPAIEYGFFKGIFILSDTGNILPNLENIGNYSKENGIAIYFKNAERLGGWLGAIKSERTIYNH</sequence>
<accession>Q6AQN2</accession>
<dbReference type="KEGG" id="dps:DP0612"/>
<dbReference type="STRING" id="177439.DP0612"/>
<keyword evidence="2" id="KW-1185">Reference proteome</keyword>
<dbReference type="Proteomes" id="UP000000602">
    <property type="component" value="Chromosome"/>
</dbReference>
<protein>
    <submittedName>
        <fullName evidence="1">Uncharacterized protein</fullName>
    </submittedName>
</protein>
<gene>
    <name evidence="1" type="ordered locus">DP0612</name>
</gene>
<organism evidence="1 2">
    <name type="scientific">Desulfotalea psychrophila (strain LSv54 / DSM 12343)</name>
    <dbReference type="NCBI Taxonomy" id="177439"/>
    <lineage>
        <taxon>Bacteria</taxon>
        <taxon>Pseudomonadati</taxon>
        <taxon>Thermodesulfobacteriota</taxon>
        <taxon>Desulfobulbia</taxon>
        <taxon>Desulfobulbales</taxon>
        <taxon>Desulfocapsaceae</taxon>
        <taxon>Desulfotalea</taxon>
    </lineage>
</organism>
<dbReference type="EMBL" id="CR522870">
    <property type="protein sequence ID" value="CAG35341.1"/>
    <property type="molecule type" value="Genomic_DNA"/>
</dbReference>
<dbReference type="InterPro" id="IPR045390">
    <property type="entry name" value="ABC-3C_MC3"/>
</dbReference>
<proteinExistence type="predicted"/>
<evidence type="ECO:0000313" key="1">
    <source>
        <dbReference type="EMBL" id="CAG35341.1"/>
    </source>
</evidence>
<evidence type="ECO:0000313" key="2">
    <source>
        <dbReference type="Proteomes" id="UP000000602"/>
    </source>
</evidence>
<dbReference type="OrthoDB" id="6883568at2"/>
<name>Q6AQN2_DESPS</name>
<dbReference type="AlphaFoldDB" id="Q6AQN2"/>
<dbReference type="eggNOG" id="ENOG50332QV">
    <property type="taxonomic scope" value="Bacteria"/>
</dbReference>
<dbReference type="HOGENOM" id="CLU_136780_0_0_7"/>
<dbReference type="Pfam" id="PF20131">
    <property type="entry name" value="MC3"/>
    <property type="match status" value="1"/>
</dbReference>
<dbReference type="RefSeq" id="WP_011187857.1">
    <property type="nucleotide sequence ID" value="NC_006138.1"/>
</dbReference>
<reference evidence="2" key="1">
    <citation type="journal article" date="2004" name="Environ. Microbiol.">
        <title>The genome of Desulfotalea psychrophila, a sulfate-reducing bacterium from permanently cold Arctic sediments.</title>
        <authorList>
            <person name="Rabus R."/>
            <person name="Ruepp A."/>
            <person name="Frickey T."/>
            <person name="Rattei T."/>
            <person name="Fartmann B."/>
            <person name="Stark M."/>
            <person name="Bauer M."/>
            <person name="Zibat A."/>
            <person name="Lombardot T."/>
            <person name="Becker I."/>
            <person name="Amann J."/>
            <person name="Gellner K."/>
            <person name="Teeling H."/>
            <person name="Leuschner W.D."/>
            <person name="Gloeckner F.-O."/>
            <person name="Lupas A.N."/>
            <person name="Amann R."/>
            <person name="Klenk H.-P."/>
        </authorList>
    </citation>
    <scope>NUCLEOTIDE SEQUENCE [LARGE SCALE GENOMIC DNA]</scope>
    <source>
        <strain evidence="2">DSM 12343 / LSv54</strain>
    </source>
</reference>